<dbReference type="GO" id="GO:0080153">
    <property type="term" value="P:negative regulation of reductive pentose-phosphate cycle"/>
    <property type="evidence" value="ECO:0007669"/>
    <property type="project" value="TreeGrafter"/>
</dbReference>
<evidence type="ECO:0000313" key="3">
    <source>
        <dbReference type="Proteomes" id="UP001061958"/>
    </source>
</evidence>
<organism evidence="2 3">
    <name type="scientific">Galdieria partita</name>
    <dbReference type="NCBI Taxonomy" id="83374"/>
    <lineage>
        <taxon>Eukaryota</taxon>
        <taxon>Rhodophyta</taxon>
        <taxon>Bangiophyceae</taxon>
        <taxon>Galdieriales</taxon>
        <taxon>Galdieriaceae</taxon>
        <taxon>Galdieria</taxon>
    </lineage>
</organism>
<dbReference type="OrthoDB" id="4362at2759"/>
<evidence type="ECO:0000259" key="1">
    <source>
        <dbReference type="SMART" id="SM01093"/>
    </source>
</evidence>
<dbReference type="SMART" id="SM01093">
    <property type="entry name" value="CP12"/>
    <property type="match status" value="1"/>
</dbReference>
<proteinExistence type="predicted"/>
<dbReference type="InterPro" id="IPR039314">
    <property type="entry name" value="CP12-like"/>
</dbReference>
<protein>
    <recommendedName>
        <fullName evidence="1">CP12 domain-containing protein</fullName>
    </recommendedName>
</protein>
<dbReference type="InterPro" id="IPR003823">
    <property type="entry name" value="CP12_dom"/>
</dbReference>
<name>A0A9C7PTF8_9RHOD</name>
<dbReference type="EMBL" id="BQMJ01000013">
    <property type="protein sequence ID" value="GJQ10116.1"/>
    <property type="molecule type" value="Genomic_DNA"/>
</dbReference>
<dbReference type="Proteomes" id="UP001061958">
    <property type="component" value="Unassembled WGS sequence"/>
</dbReference>
<dbReference type="Pfam" id="PF02672">
    <property type="entry name" value="CP12"/>
    <property type="match status" value="1"/>
</dbReference>
<accession>A0A9C7PTF8</accession>
<comment type="caution">
    <text evidence="2">The sequence shown here is derived from an EMBL/GenBank/DDBJ whole genome shotgun (WGS) entry which is preliminary data.</text>
</comment>
<reference evidence="2" key="1">
    <citation type="journal article" date="2022" name="Proc. Natl. Acad. Sci. U.S.A.">
        <title>Life cycle and functional genomics of the unicellular red alga Galdieria for elucidating algal and plant evolution and industrial use.</title>
        <authorList>
            <person name="Hirooka S."/>
            <person name="Itabashi T."/>
            <person name="Ichinose T.M."/>
            <person name="Onuma R."/>
            <person name="Fujiwara T."/>
            <person name="Yamashita S."/>
            <person name="Jong L.W."/>
            <person name="Tomita R."/>
            <person name="Iwane A.H."/>
            <person name="Miyagishima S.Y."/>
        </authorList>
    </citation>
    <scope>NUCLEOTIDE SEQUENCE</scope>
    <source>
        <strain evidence="2">NBRC 102759</strain>
    </source>
</reference>
<evidence type="ECO:0000313" key="2">
    <source>
        <dbReference type="EMBL" id="GJQ10116.1"/>
    </source>
</evidence>
<gene>
    <name evidence="2" type="ORF">GpartN1_g1907.t1</name>
</gene>
<feature type="domain" description="CP12" evidence="1">
    <location>
        <begin position="60"/>
        <end position="129"/>
    </location>
</feature>
<dbReference type="AlphaFoldDB" id="A0A9C7PTF8"/>
<dbReference type="PANTHER" id="PTHR33921:SF15">
    <property type="entry name" value="CALVIN CYCLE PROTEIN CP12-2, CHLOROPLASTIC"/>
    <property type="match status" value="1"/>
</dbReference>
<keyword evidence="3" id="KW-1185">Reference proteome</keyword>
<reference evidence="2" key="2">
    <citation type="submission" date="2022-01" db="EMBL/GenBank/DDBJ databases">
        <authorList>
            <person name="Hirooka S."/>
            <person name="Miyagishima S.Y."/>
        </authorList>
    </citation>
    <scope>NUCLEOTIDE SEQUENCE</scope>
    <source>
        <strain evidence="2">NBRC 102759</strain>
    </source>
</reference>
<sequence length="129" mass="15050">MLSFIQALPTTVTCGKRETSFCSNMLKYREQQHCQLRFSRQPLQRRALWNMSNTSSSDNWKQQIQENIKKAEEVTKKFGKDSKEAAAAWDAVEELEAEASHQRVRQKTDPLEKFCDESPEAEECRVYDN</sequence>
<dbReference type="PANTHER" id="PTHR33921">
    <property type="entry name" value="CALVIN CYCLE PROTEIN CP12-2, CHLOROPLASTIC"/>
    <property type="match status" value="1"/>
</dbReference>
<dbReference type="GO" id="GO:0009507">
    <property type="term" value="C:chloroplast"/>
    <property type="evidence" value="ECO:0007669"/>
    <property type="project" value="TreeGrafter"/>
</dbReference>